<keyword evidence="4" id="KW-1133">Transmembrane helix</keyword>
<dbReference type="PANTHER" id="PTHR22911:SF137">
    <property type="entry name" value="SOLUTE CARRIER FAMILY 35 MEMBER G2-RELATED"/>
    <property type="match status" value="1"/>
</dbReference>
<name>A0A7C3ZQX8_9CYAN</name>
<feature type="transmembrane region" description="Helical" evidence="4">
    <location>
        <begin position="307"/>
        <end position="327"/>
    </location>
</feature>
<keyword evidence="2" id="KW-0175">Coiled coil</keyword>
<dbReference type="InterPro" id="IPR000620">
    <property type="entry name" value="EamA_dom"/>
</dbReference>
<evidence type="ECO:0000256" key="3">
    <source>
        <dbReference type="SAM" id="MobiDB-lite"/>
    </source>
</evidence>
<dbReference type="AlphaFoldDB" id="A0A7C3ZQX8"/>
<feature type="transmembrane region" description="Helical" evidence="4">
    <location>
        <begin position="524"/>
        <end position="549"/>
    </location>
</feature>
<feature type="transmembrane region" description="Helical" evidence="4">
    <location>
        <begin position="497"/>
        <end position="517"/>
    </location>
</feature>
<reference evidence="6" key="1">
    <citation type="journal article" date="2020" name="mSystems">
        <title>Genome- and Community-Level Interaction Insights into Carbon Utilization and Element Cycling Functions of Hydrothermarchaeota in Hydrothermal Sediment.</title>
        <authorList>
            <person name="Zhou Z."/>
            <person name="Liu Y."/>
            <person name="Xu W."/>
            <person name="Pan J."/>
            <person name="Luo Z.H."/>
            <person name="Li M."/>
        </authorList>
    </citation>
    <scope>NUCLEOTIDE SEQUENCE [LARGE SCALE GENOMIC DNA]</scope>
    <source>
        <strain evidence="6">SpSt-374</strain>
    </source>
</reference>
<comment type="caution">
    <text evidence="6">The sequence shown here is derived from an EMBL/GenBank/DDBJ whole genome shotgun (WGS) entry which is preliminary data.</text>
</comment>
<feature type="transmembrane region" description="Helical" evidence="4">
    <location>
        <begin position="555"/>
        <end position="573"/>
    </location>
</feature>
<gene>
    <name evidence="6" type="ORF">ENR15_01500</name>
</gene>
<feature type="coiled-coil region" evidence="2">
    <location>
        <begin position="37"/>
        <end position="64"/>
    </location>
</feature>
<dbReference type="PANTHER" id="PTHR22911">
    <property type="entry name" value="ACYL-MALONYL CONDENSING ENZYME-RELATED"/>
    <property type="match status" value="1"/>
</dbReference>
<keyword evidence="4" id="KW-0472">Membrane</keyword>
<feature type="domain" description="EamA" evidence="5">
    <location>
        <begin position="437"/>
        <end position="571"/>
    </location>
</feature>
<evidence type="ECO:0000259" key="5">
    <source>
        <dbReference type="Pfam" id="PF00892"/>
    </source>
</evidence>
<dbReference type="GO" id="GO:0016020">
    <property type="term" value="C:membrane"/>
    <property type="evidence" value="ECO:0007669"/>
    <property type="project" value="InterPro"/>
</dbReference>
<evidence type="ECO:0000313" key="6">
    <source>
        <dbReference type="EMBL" id="HGF99365.1"/>
    </source>
</evidence>
<comment type="similarity">
    <text evidence="1">Belongs to the EamA transporter family.</text>
</comment>
<feature type="transmembrane region" description="Helical" evidence="4">
    <location>
        <begin position="467"/>
        <end position="485"/>
    </location>
</feature>
<dbReference type="SUPFAM" id="SSF103481">
    <property type="entry name" value="Multidrug resistance efflux transporter EmrE"/>
    <property type="match status" value="2"/>
</dbReference>
<sequence length="588" mass="64087">MGPLDNLPNSRPEDPRELQNLLASMTQEIRSVQQNLTVQLTQEVARLQAEKTRLMDDITKLQSQQQQILGRQMQSVNQRQIAQQQMWSKQLAQVLASHLQEDLSQRLKEILAATERQAITGSAPPQSFAPAPPQTNYSDDAYRLLSGLDSTLNATFKTLQQELSSYQSSLSQQLSRMHSLQQQGEVILETLVDRLISQLQEDASSINASAQNLVSQYQQRQGGQLQPPPVPPVAPPTVAPPQTAPTPAAPPAAEGEPNLFVTGLMLVLFSSVTISFQNIVTRIILSKQTILGMVDIGGFISPSFNNSLLILAMRYSLVAPIMAFLIAPRIYPNTWRDIKQLWNPEKRGLLWVVVGSGFFLFVSQCFIYIALGNAPTGVATAIFFIFPTVTVLLAWLVFGSRPSAILALAVATIYLGVFLTIPAERLTGGPGNGNFLLGAMTAAASGVTFAGYVILTQVSGMKKFHPAPYTVVNFTVTWLLALLSLPLFPFEVKPENWGPLCGGAIVLFFTTLIGYVLNNFGIPLIGAALASVVSATGPALTSLMALFFINEKLGLYQWLGVVLVTMWVLGISVENQNRKKRQTAPAGK</sequence>
<feature type="transmembrane region" description="Helical" evidence="4">
    <location>
        <begin position="435"/>
        <end position="455"/>
    </location>
</feature>
<feature type="transmembrane region" description="Helical" evidence="4">
    <location>
        <begin position="377"/>
        <end position="398"/>
    </location>
</feature>
<dbReference type="Pfam" id="PF00892">
    <property type="entry name" value="EamA"/>
    <property type="match status" value="1"/>
</dbReference>
<feature type="compositionally biased region" description="Pro residues" evidence="3">
    <location>
        <begin position="226"/>
        <end position="250"/>
    </location>
</feature>
<evidence type="ECO:0000256" key="1">
    <source>
        <dbReference type="ARBA" id="ARBA00007362"/>
    </source>
</evidence>
<proteinExistence type="inferred from homology"/>
<dbReference type="EMBL" id="DSPX01000013">
    <property type="protein sequence ID" value="HGF99365.1"/>
    <property type="molecule type" value="Genomic_DNA"/>
</dbReference>
<organism evidence="6">
    <name type="scientific">Planktothricoides sp. SpSt-374</name>
    <dbReference type="NCBI Taxonomy" id="2282167"/>
    <lineage>
        <taxon>Bacteria</taxon>
        <taxon>Bacillati</taxon>
        <taxon>Cyanobacteriota</taxon>
        <taxon>Cyanophyceae</taxon>
        <taxon>Oscillatoriophycideae</taxon>
        <taxon>Oscillatoriales</taxon>
        <taxon>Oscillatoriaceae</taxon>
        <taxon>Planktothricoides</taxon>
    </lineage>
</organism>
<feature type="transmembrane region" description="Helical" evidence="4">
    <location>
        <begin position="348"/>
        <end position="371"/>
    </location>
</feature>
<feature type="transmembrane region" description="Helical" evidence="4">
    <location>
        <begin position="405"/>
        <end position="423"/>
    </location>
</feature>
<protein>
    <recommendedName>
        <fullName evidence="5">EamA domain-containing protein</fullName>
    </recommendedName>
</protein>
<evidence type="ECO:0000256" key="2">
    <source>
        <dbReference type="SAM" id="Coils"/>
    </source>
</evidence>
<dbReference type="InterPro" id="IPR037185">
    <property type="entry name" value="EmrE-like"/>
</dbReference>
<evidence type="ECO:0000256" key="4">
    <source>
        <dbReference type="SAM" id="Phobius"/>
    </source>
</evidence>
<keyword evidence="4" id="KW-0812">Transmembrane</keyword>
<feature type="region of interest" description="Disordered" evidence="3">
    <location>
        <begin position="217"/>
        <end position="252"/>
    </location>
</feature>
<accession>A0A7C3ZQX8</accession>